<evidence type="ECO:0000313" key="2">
    <source>
        <dbReference type="Proteomes" id="UP000567179"/>
    </source>
</evidence>
<gene>
    <name evidence="1" type="ORF">D9619_001207</name>
</gene>
<evidence type="ECO:0000313" key="1">
    <source>
        <dbReference type="EMBL" id="KAF5320742.1"/>
    </source>
</evidence>
<proteinExistence type="predicted"/>
<protein>
    <submittedName>
        <fullName evidence="1">Uncharacterized protein</fullName>
    </submittedName>
</protein>
<dbReference type="OrthoDB" id="3213671at2759"/>
<dbReference type="AlphaFoldDB" id="A0A8H5F229"/>
<reference evidence="1 2" key="1">
    <citation type="journal article" date="2020" name="ISME J.">
        <title>Uncovering the hidden diversity of litter-decomposition mechanisms in mushroom-forming fungi.</title>
        <authorList>
            <person name="Floudas D."/>
            <person name="Bentzer J."/>
            <person name="Ahren D."/>
            <person name="Johansson T."/>
            <person name="Persson P."/>
            <person name="Tunlid A."/>
        </authorList>
    </citation>
    <scope>NUCLEOTIDE SEQUENCE [LARGE SCALE GENOMIC DNA]</scope>
    <source>
        <strain evidence="1 2">CBS 101986</strain>
    </source>
</reference>
<comment type="caution">
    <text evidence="1">The sequence shown here is derived from an EMBL/GenBank/DDBJ whole genome shotgun (WGS) entry which is preliminary data.</text>
</comment>
<keyword evidence="2" id="KW-1185">Reference proteome</keyword>
<accession>A0A8H5F229</accession>
<dbReference type="Proteomes" id="UP000567179">
    <property type="component" value="Unassembled WGS sequence"/>
</dbReference>
<organism evidence="1 2">
    <name type="scientific">Psilocybe cf. subviscida</name>
    <dbReference type="NCBI Taxonomy" id="2480587"/>
    <lineage>
        <taxon>Eukaryota</taxon>
        <taxon>Fungi</taxon>
        <taxon>Dikarya</taxon>
        <taxon>Basidiomycota</taxon>
        <taxon>Agaricomycotina</taxon>
        <taxon>Agaricomycetes</taxon>
        <taxon>Agaricomycetidae</taxon>
        <taxon>Agaricales</taxon>
        <taxon>Agaricineae</taxon>
        <taxon>Strophariaceae</taxon>
        <taxon>Psilocybe</taxon>
    </lineage>
</organism>
<name>A0A8H5F229_9AGAR</name>
<sequence length="279" mass="31650">MSCKCQCHGRPSKASHDWNILDLNALKIEIVDDDTQTFFGVEDLPSPRDIPHAIWDNATAPAGELARTEKYFFAYLQDAMHPPVEVEQESHIVDFAAFLLGLLGYDHGSKRVLHTRKNMPFLMNGEYVWASADVALVERIASPKFEYLLLVHEDKTDYGLSPPANFPEPHLIAQAFAAFYQNNKLRWSLGRPRLETETFLGIIFSRTAPSFYKITITKAVAQAMEGGISPEETTVVHKFTPRVRGEDGFLVHGMGHLESRRMVFRYLEAFKKFVPKPPL</sequence>
<dbReference type="EMBL" id="JAACJJ010000028">
    <property type="protein sequence ID" value="KAF5320742.1"/>
    <property type="molecule type" value="Genomic_DNA"/>
</dbReference>